<accession>A0A6J5LFA0</accession>
<proteinExistence type="predicted"/>
<sequence length="30" mass="3696">MLKQFIRIKKQLIKQGYPEYKAEELAREML</sequence>
<name>A0A6J5LFA0_9CAUD</name>
<dbReference type="EMBL" id="LR796266">
    <property type="protein sequence ID" value="CAB4132745.1"/>
    <property type="molecule type" value="Genomic_DNA"/>
</dbReference>
<organism evidence="1">
    <name type="scientific">uncultured Caudovirales phage</name>
    <dbReference type="NCBI Taxonomy" id="2100421"/>
    <lineage>
        <taxon>Viruses</taxon>
        <taxon>Duplodnaviria</taxon>
        <taxon>Heunggongvirae</taxon>
        <taxon>Uroviricota</taxon>
        <taxon>Caudoviricetes</taxon>
        <taxon>Peduoviridae</taxon>
        <taxon>Maltschvirus</taxon>
        <taxon>Maltschvirus maltsch</taxon>
    </lineage>
</organism>
<reference evidence="1" key="1">
    <citation type="submission" date="2020-04" db="EMBL/GenBank/DDBJ databases">
        <authorList>
            <person name="Chiriac C."/>
            <person name="Salcher M."/>
            <person name="Ghai R."/>
            <person name="Kavagutti S V."/>
        </authorList>
    </citation>
    <scope>NUCLEOTIDE SEQUENCE</scope>
</reference>
<evidence type="ECO:0000313" key="1">
    <source>
        <dbReference type="EMBL" id="CAB4132745.1"/>
    </source>
</evidence>
<protein>
    <submittedName>
        <fullName evidence="1">Uncharacterized protein</fullName>
    </submittedName>
</protein>
<gene>
    <name evidence="1" type="ORF">UFOVP253_70</name>
</gene>